<proteinExistence type="predicted"/>
<comment type="caution">
    <text evidence="2">The sequence shown here is derived from an EMBL/GenBank/DDBJ whole genome shotgun (WGS) entry which is preliminary data.</text>
</comment>
<feature type="transmembrane region" description="Helical" evidence="1">
    <location>
        <begin position="20"/>
        <end position="42"/>
    </location>
</feature>
<evidence type="ECO:0000313" key="3">
    <source>
        <dbReference type="Proteomes" id="UP000550729"/>
    </source>
</evidence>
<keyword evidence="3" id="KW-1185">Reference proteome</keyword>
<keyword evidence="1" id="KW-0812">Transmembrane</keyword>
<accession>A0A848KSV3</accession>
<evidence type="ECO:0000313" key="2">
    <source>
        <dbReference type="EMBL" id="NMO01766.1"/>
    </source>
</evidence>
<dbReference type="RefSeq" id="WP_170194263.1">
    <property type="nucleotide sequence ID" value="NZ_JABBNB010000009.1"/>
</dbReference>
<organism evidence="2 3">
    <name type="scientific">Gordonia asplenii</name>
    <dbReference type="NCBI Taxonomy" id="2725283"/>
    <lineage>
        <taxon>Bacteria</taxon>
        <taxon>Bacillati</taxon>
        <taxon>Actinomycetota</taxon>
        <taxon>Actinomycetes</taxon>
        <taxon>Mycobacteriales</taxon>
        <taxon>Gordoniaceae</taxon>
        <taxon>Gordonia</taxon>
    </lineage>
</organism>
<evidence type="ECO:0000256" key="1">
    <source>
        <dbReference type="SAM" id="Phobius"/>
    </source>
</evidence>
<reference evidence="2 3" key="1">
    <citation type="submission" date="2020-04" db="EMBL/GenBank/DDBJ databases">
        <title>Gordonia sp. nov. TBRC 11910.</title>
        <authorList>
            <person name="Suriyachadkun C."/>
        </authorList>
    </citation>
    <scope>NUCLEOTIDE SEQUENCE [LARGE SCALE GENOMIC DNA]</scope>
    <source>
        <strain evidence="2 3">TBRC 11910</strain>
    </source>
</reference>
<dbReference type="EMBL" id="JABBNB010000009">
    <property type="protein sequence ID" value="NMO01766.1"/>
    <property type="molecule type" value="Genomic_DNA"/>
</dbReference>
<sequence>MASKPTEASRNLMDSVQHALGVNVVDVGAWLGPVFAAAWIWVSIFTGHAPDHLPSPLAWASSILEDLGVTATWPASAQAWLTDRLSLFWLALAIAIYAAGRELATRSSTSTITWTAIMTAACIKSPIATITVFLAASLLLATVAQLVDLGGGSELDLGWYLWRWTSGPGLTVVFVVAAPFFLAAAMIEPYRERSQPTERTGDELGVELSNMPNDSLADTPAREVLAFLSRVLLLSTDDQRGVAYRTIKYYSQSFGRRNVVGSPMDRRSWRQSPEWD</sequence>
<feature type="transmembrane region" description="Helical" evidence="1">
    <location>
        <begin position="125"/>
        <end position="147"/>
    </location>
</feature>
<feature type="transmembrane region" description="Helical" evidence="1">
    <location>
        <begin position="86"/>
        <end position="104"/>
    </location>
</feature>
<keyword evidence="1" id="KW-1133">Transmembrane helix</keyword>
<dbReference type="AlphaFoldDB" id="A0A848KSV3"/>
<dbReference type="Proteomes" id="UP000550729">
    <property type="component" value="Unassembled WGS sequence"/>
</dbReference>
<keyword evidence="1" id="KW-0472">Membrane</keyword>
<name>A0A848KSV3_9ACTN</name>
<gene>
    <name evidence="2" type="ORF">HH308_11130</name>
</gene>
<feature type="transmembrane region" description="Helical" evidence="1">
    <location>
        <begin position="167"/>
        <end position="187"/>
    </location>
</feature>
<protein>
    <submittedName>
        <fullName evidence="2">Uncharacterized protein</fullName>
    </submittedName>
</protein>